<feature type="region of interest" description="Disordered" evidence="8">
    <location>
        <begin position="568"/>
        <end position="597"/>
    </location>
</feature>
<dbReference type="PROSITE" id="PS51032">
    <property type="entry name" value="AP2_ERF"/>
    <property type="match status" value="2"/>
</dbReference>
<dbReference type="FunFam" id="3.30.730.10:FF:000003">
    <property type="entry name" value="AP2-like ethylene-responsive transcription factor ANT"/>
    <property type="match status" value="1"/>
</dbReference>
<feature type="domain" description="AP2/ERF" evidence="9">
    <location>
        <begin position="357"/>
        <end position="420"/>
    </location>
</feature>
<dbReference type="InterPro" id="IPR016177">
    <property type="entry name" value="DNA-bd_dom_sf"/>
</dbReference>
<accession>A0A8J5CBG2</accession>
<dbReference type="InterPro" id="IPR036955">
    <property type="entry name" value="AP2/ERF_dom_sf"/>
</dbReference>
<organism evidence="10 11">
    <name type="scientific">Zingiber officinale</name>
    <name type="common">Ginger</name>
    <name type="synonym">Amomum zingiber</name>
    <dbReference type="NCBI Taxonomy" id="94328"/>
    <lineage>
        <taxon>Eukaryota</taxon>
        <taxon>Viridiplantae</taxon>
        <taxon>Streptophyta</taxon>
        <taxon>Embryophyta</taxon>
        <taxon>Tracheophyta</taxon>
        <taxon>Spermatophyta</taxon>
        <taxon>Magnoliopsida</taxon>
        <taxon>Liliopsida</taxon>
        <taxon>Zingiberales</taxon>
        <taxon>Zingiberaceae</taxon>
        <taxon>Zingiber</taxon>
    </lineage>
</organism>
<keyword evidence="6" id="KW-0539">Nucleus</keyword>
<dbReference type="PANTHER" id="PTHR32467:SF90">
    <property type="entry name" value="AP2-LIKE ETHYLENE-RESPONSIVE TRANSCRIPTION FACTOR AIL1"/>
    <property type="match status" value="1"/>
</dbReference>
<feature type="region of interest" description="Disordered" evidence="8">
    <location>
        <begin position="81"/>
        <end position="106"/>
    </location>
</feature>
<comment type="caution">
    <text evidence="10">The sequence shown here is derived from an EMBL/GenBank/DDBJ whole genome shotgun (WGS) entry which is preliminary data.</text>
</comment>
<dbReference type="Proteomes" id="UP000734854">
    <property type="component" value="Unassembled WGS sequence"/>
</dbReference>
<evidence type="ECO:0000313" key="10">
    <source>
        <dbReference type="EMBL" id="KAG6471792.1"/>
    </source>
</evidence>
<evidence type="ECO:0000256" key="6">
    <source>
        <dbReference type="ARBA" id="ARBA00023242"/>
    </source>
</evidence>
<keyword evidence="11" id="KW-1185">Reference proteome</keyword>
<dbReference type="PANTHER" id="PTHR32467">
    <property type="entry name" value="AP2-LIKE ETHYLENE-RESPONSIVE TRANSCRIPTION FACTOR"/>
    <property type="match status" value="1"/>
</dbReference>
<keyword evidence="5" id="KW-0804">Transcription</keyword>
<evidence type="ECO:0000256" key="1">
    <source>
        <dbReference type="ARBA" id="ARBA00004123"/>
    </source>
</evidence>
<dbReference type="Pfam" id="PF00847">
    <property type="entry name" value="AP2"/>
    <property type="match status" value="2"/>
</dbReference>
<feature type="compositionally biased region" description="Low complexity" evidence="8">
    <location>
        <begin position="97"/>
        <end position="106"/>
    </location>
</feature>
<evidence type="ECO:0000256" key="4">
    <source>
        <dbReference type="ARBA" id="ARBA00023125"/>
    </source>
</evidence>
<proteinExistence type="inferred from homology"/>
<name>A0A8J5CBG2_ZINOF</name>
<feature type="compositionally biased region" description="Polar residues" evidence="8">
    <location>
        <begin position="579"/>
        <end position="597"/>
    </location>
</feature>
<dbReference type="EMBL" id="JACMSC010000020">
    <property type="protein sequence ID" value="KAG6471792.1"/>
    <property type="molecule type" value="Genomic_DNA"/>
</dbReference>
<protein>
    <recommendedName>
        <fullName evidence="9">AP2/ERF domain-containing protein</fullName>
    </recommendedName>
</protein>
<keyword evidence="2" id="KW-0677">Repeat</keyword>
<dbReference type="Gene3D" id="3.30.730.10">
    <property type="entry name" value="AP2/ERF domain"/>
    <property type="match status" value="2"/>
</dbReference>
<evidence type="ECO:0000256" key="3">
    <source>
        <dbReference type="ARBA" id="ARBA00023015"/>
    </source>
</evidence>
<comment type="subcellular location">
    <subcellularLocation>
        <location evidence="1">Nucleus</location>
    </subcellularLocation>
</comment>
<reference evidence="10 11" key="1">
    <citation type="submission" date="2020-08" db="EMBL/GenBank/DDBJ databases">
        <title>Plant Genome Project.</title>
        <authorList>
            <person name="Zhang R.-G."/>
        </authorList>
    </citation>
    <scope>NUCLEOTIDE SEQUENCE [LARGE SCALE GENOMIC DNA]</scope>
    <source>
        <tissue evidence="10">Rhizome</tissue>
    </source>
</reference>
<dbReference type="FunFam" id="3.30.730.10:FF:000002">
    <property type="entry name" value="AP2-like ethylene-responsive transcription factor"/>
    <property type="match status" value="1"/>
</dbReference>
<evidence type="ECO:0000259" key="9">
    <source>
        <dbReference type="PROSITE" id="PS51032"/>
    </source>
</evidence>
<dbReference type="SMART" id="SM00380">
    <property type="entry name" value="AP2"/>
    <property type="match status" value="2"/>
</dbReference>
<gene>
    <name evidence="10" type="ORF">ZIOFF_069238</name>
</gene>
<feature type="domain" description="AP2/ERF" evidence="9">
    <location>
        <begin position="493"/>
        <end position="551"/>
    </location>
</feature>
<comment type="similarity">
    <text evidence="7">Belongs to the AP2/ERF transcription factor family. AP2 subfamily.</text>
</comment>
<keyword evidence="4" id="KW-0238">DNA-binding</keyword>
<dbReference type="GO" id="GO:0003677">
    <property type="term" value="F:DNA binding"/>
    <property type="evidence" value="ECO:0007669"/>
    <property type="project" value="UniProtKB-KW"/>
</dbReference>
<dbReference type="SUPFAM" id="SSF54171">
    <property type="entry name" value="DNA-binding domain"/>
    <property type="match status" value="2"/>
</dbReference>
<evidence type="ECO:0000313" key="11">
    <source>
        <dbReference type="Proteomes" id="UP000734854"/>
    </source>
</evidence>
<evidence type="ECO:0000256" key="8">
    <source>
        <dbReference type="SAM" id="MobiDB-lite"/>
    </source>
</evidence>
<evidence type="ECO:0000256" key="5">
    <source>
        <dbReference type="ARBA" id="ARBA00023163"/>
    </source>
</evidence>
<evidence type="ECO:0000256" key="7">
    <source>
        <dbReference type="ARBA" id="ARBA00037973"/>
    </source>
</evidence>
<dbReference type="GO" id="GO:0003700">
    <property type="term" value="F:DNA-binding transcription factor activity"/>
    <property type="evidence" value="ECO:0007669"/>
    <property type="project" value="InterPro"/>
</dbReference>
<sequence length="699" mass="78608">MDGFKERWLLPLLLHQTSLSTLRVMERVPRWHRRADSAARLGTHTNTYSKLALLPCIIVFSGLMEVNDWLGFSLSSSRGEVEEDELHGSGEGGNGEEVGFTTGTDPPVNPLVLMPLNSDASVSLMEPPLRHPPASDWKYDVIASPIHDEQGPKFEDFLGSYSGNPNGEHQSLQQQQPISQFHDLYYHHSLGVDGINVNIPPSITSTVITPSAEKGEVGYPYIHCFHQHHHHHPRQSFDDRITPKPAFLIANANQSSTTSSIYNLGMESSTSISSMKSWLRQHQYVPDNRKLNKASESQSLSLSMGPGFQTCSHEIVPTTEESLPEATTDLNCSNGKSSAHELVPRKSIETFGQRTSQYRGVTRHRWTGRYEAHLWDNTCRREGQTRKGRQGGYDKEEKAARAYDLAALKYWGPTTHTNFPLSTYENQLGEMKNMTRQEFIASLRRLIYTYPFRKHTEIYPNKHIEMDHTNFLSSFFFLNIFRKSSGFSRGASVYRGVTRHHQHGRWQARIGRVAGNKDLYLGTFSTQEEAAEAYDIAAIKFRGPNAVTNFDISNYNVKRICTSSPLIGGDLTKRPPKETTPTSSDQMTIAEPTNSGPNEMLWNSKAYYAPDPLLSDAPPEVSPSVRNNHNSSDDKAETFTHDVSYHGGYRDYSPAYFCPAAMKFEYGDGSNTANWRVATARPSEVVTVNQFPMFAVLND</sequence>
<evidence type="ECO:0000256" key="2">
    <source>
        <dbReference type="ARBA" id="ARBA00022737"/>
    </source>
</evidence>
<dbReference type="AlphaFoldDB" id="A0A8J5CBG2"/>
<dbReference type="InterPro" id="IPR001471">
    <property type="entry name" value="AP2/ERF_dom"/>
</dbReference>
<dbReference type="CDD" id="cd00018">
    <property type="entry name" value="AP2"/>
    <property type="match status" value="2"/>
</dbReference>
<feature type="region of interest" description="Disordered" evidence="8">
    <location>
        <begin position="613"/>
        <end position="636"/>
    </location>
</feature>
<keyword evidence="3" id="KW-0805">Transcription regulation</keyword>
<dbReference type="GO" id="GO:0005634">
    <property type="term" value="C:nucleus"/>
    <property type="evidence" value="ECO:0007669"/>
    <property type="project" value="UniProtKB-SubCell"/>
</dbReference>